<dbReference type="GO" id="GO:0032259">
    <property type="term" value="P:methylation"/>
    <property type="evidence" value="ECO:0007669"/>
    <property type="project" value="UniProtKB-KW"/>
</dbReference>
<dbReference type="EMBL" id="JAKELL010000151">
    <property type="protein sequence ID" value="KAH8979908.1"/>
    <property type="molecule type" value="Genomic_DNA"/>
</dbReference>
<evidence type="ECO:0000259" key="1">
    <source>
        <dbReference type="Pfam" id="PF13847"/>
    </source>
</evidence>
<protein>
    <submittedName>
        <fullName evidence="2">S-adenosyl-L-methionine-dependent methyltransferase</fullName>
    </submittedName>
</protein>
<dbReference type="SUPFAM" id="SSF53335">
    <property type="entry name" value="S-adenosyl-L-methionine-dependent methyltransferases"/>
    <property type="match status" value="1"/>
</dbReference>
<dbReference type="PANTHER" id="PTHR43861">
    <property type="entry name" value="TRANS-ACONITATE 2-METHYLTRANSFERASE-RELATED"/>
    <property type="match status" value="1"/>
</dbReference>
<keyword evidence="3" id="KW-1185">Reference proteome</keyword>
<organism evidence="2 3">
    <name type="scientific">Lactarius akahatsu</name>
    <dbReference type="NCBI Taxonomy" id="416441"/>
    <lineage>
        <taxon>Eukaryota</taxon>
        <taxon>Fungi</taxon>
        <taxon>Dikarya</taxon>
        <taxon>Basidiomycota</taxon>
        <taxon>Agaricomycotina</taxon>
        <taxon>Agaricomycetes</taxon>
        <taxon>Russulales</taxon>
        <taxon>Russulaceae</taxon>
        <taxon>Lactarius</taxon>
    </lineage>
</organism>
<dbReference type="Proteomes" id="UP001201163">
    <property type="component" value="Unassembled WGS sequence"/>
</dbReference>
<accession>A0AAD4Q8H0</accession>
<keyword evidence="2" id="KW-0489">Methyltransferase</keyword>
<sequence length="180" mass="19465">MHDTIAPEYTASRDASGWSATSYRNVASYVYSSEATASILQLLDARPGERILDFGRGSGEVTAEIARLVDPQGVVVGVDTSESMVSKATASADIKNLTIQLIAKARETTKLPDTLLIKCDIQAPQLLEELLPDFVGKCDKIFSNAALHWCSRDPLGVLANVRRILKAGGSLLLRWEAMGM</sequence>
<feature type="domain" description="Methyltransferase" evidence="1">
    <location>
        <begin position="47"/>
        <end position="173"/>
    </location>
</feature>
<evidence type="ECO:0000313" key="3">
    <source>
        <dbReference type="Proteomes" id="UP001201163"/>
    </source>
</evidence>
<dbReference type="PANTHER" id="PTHR43861:SF1">
    <property type="entry name" value="TRANS-ACONITATE 2-METHYLTRANSFERASE"/>
    <property type="match status" value="1"/>
</dbReference>
<comment type="caution">
    <text evidence="2">The sequence shown here is derived from an EMBL/GenBank/DDBJ whole genome shotgun (WGS) entry which is preliminary data.</text>
</comment>
<dbReference type="InterPro" id="IPR029063">
    <property type="entry name" value="SAM-dependent_MTases_sf"/>
</dbReference>
<gene>
    <name evidence="2" type="ORF">EDB92DRAFT_1902363</name>
</gene>
<dbReference type="GO" id="GO:0008168">
    <property type="term" value="F:methyltransferase activity"/>
    <property type="evidence" value="ECO:0007669"/>
    <property type="project" value="UniProtKB-KW"/>
</dbReference>
<evidence type="ECO:0000313" key="2">
    <source>
        <dbReference type="EMBL" id="KAH8979908.1"/>
    </source>
</evidence>
<dbReference type="AlphaFoldDB" id="A0AAD4Q8H0"/>
<keyword evidence="2" id="KW-0808">Transferase</keyword>
<reference evidence="2" key="1">
    <citation type="submission" date="2022-01" db="EMBL/GenBank/DDBJ databases">
        <title>Comparative genomics reveals a dynamic genome evolution in the ectomycorrhizal milk-cap (Lactarius) mushrooms.</title>
        <authorList>
            <consortium name="DOE Joint Genome Institute"/>
            <person name="Lebreton A."/>
            <person name="Tang N."/>
            <person name="Kuo A."/>
            <person name="LaButti K."/>
            <person name="Drula E."/>
            <person name="Barry K."/>
            <person name="Clum A."/>
            <person name="Lipzen A."/>
            <person name="Mousain D."/>
            <person name="Ng V."/>
            <person name="Wang R."/>
            <person name="Wang X."/>
            <person name="Dai Y."/>
            <person name="Henrissat B."/>
            <person name="Grigoriev I.V."/>
            <person name="Guerin-Laguette A."/>
            <person name="Yu F."/>
            <person name="Martin F.M."/>
        </authorList>
    </citation>
    <scope>NUCLEOTIDE SEQUENCE</scope>
    <source>
        <strain evidence="2">QP</strain>
    </source>
</reference>
<proteinExistence type="predicted"/>
<dbReference type="Pfam" id="PF13847">
    <property type="entry name" value="Methyltransf_31"/>
    <property type="match status" value="1"/>
</dbReference>
<dbReference type="InterPro" id="IPR025714">
    <property type="entry name" value="Methyltranfer_dom"/>
</dbReference>
<dbReference type="Gene3D" id="3.40.50.150">
    <property type="entry name" value="Vaccinia Virus protein VP39"/>
    <property type="match status" value="1"/>
</dbReference>
<name>A0AAD4Q8H0_9AGAM</name>
<dbReference type="CDD" id="cd02440">
    <property type="entry name" value="AdoMet_MTases"/>
    <property type="match status" value="1"/>
</dbReference>